<evidence type="ECO:0000313" key="1">
    <source>
        <dbReference type="EMBL" id="DAF46725.1"/>
    </source>
</evidence>
<organism evidence="1">
    <name type="scientific">Siphoviridae sp. ctVDy27</name>
    <dbReference type="NCBI Taxonomy" id="2827881"/>
    <lineage>
        <taxon>Viruses</taxon>
        <taxon>Duplodnaviria</taxon>
        <taxon>Heunggongvirae</taxon>
        <taxon>Uroviricota</taxon>
        <taxon>Caudoviricetes</taxon>
    </lineage>
</organism>
<sequence length="552" mass="57892">MADNTIDTLDIQINSSTRNATKALGNLAKKLKDVDTALGNVNTGGLRNYAREIGRVSAALQTLNKTKVSVPDLAGLTGQLRSLSKVDFTTLGASTRSLQNLAAGLSSLKGASNISIPKIDTKNVKSAVNAIQKFQEIDAAKMQPAITGVEKIASTMNALNGMNFKDSKITNIINSLSRLAAADMSGFDTSKMGEIIKSIDSLNDIRDVSSSVNRFTSSLARLANAGGKADQSAAGLKTLGKSLRKVINGMLFTVKPSESINMFVQSISRLANAGDKTGKTASQLENLAVEVKKFFTSMQDAPRVSENTLRMTEALGQLAAAGGKVGTATNTVVNSFNKLSSVGSRLSSLLGTVATKAKSGLGFLATGLSNLVSRSSGLKAASFNVGSFIKTVLGFKAASAVMNKFSEAMGGKGILEIGSDIAEVENVVDVAFGSMADQAYKFASTATKQFGLSELAAKNYSGTMMAMLNASGVAQESAAKMSTTLAGLAGDLASFYNIDTDTAFYKIRAGISGEIEPLKQLGINLSVKFLLRLHIVICVESFRERKSKRCVA</sequence>
<accession>A0A8S5S6R0</accession>
<proteinExistence type="predicted"/>
<protein>
    <submittedName>
        <fullName evidence="1">Minor tail protein</fullName>
    </submittedName>
</protein>
<reference evidence="1" key="1">
    <citation type="journal article" date="2021" name="Proc. Natl. Acad. Sci. U.S.A.">
        <title>A Catalog of Tens of Thousands of Viruses from Human Metagenomes Reveals Hidden Associations with Chronic Diseases.</title>
        <authorList>
            <person name="Tisza M.J."/>
            <person name="Buck C.B."/>
        </authorList>
    </citation>
    <scope>NUCLEOTIDE SEQUENCE</scope>
    <source>
        <strain evidence="1">CtVDy27</strain>
    </source>
</reference>
<dbReference type="EMBL" id="BK032543">
    <property type="protein sequence ID" value="DAF46725.1"/>
    <property type="molecule type" value="Genomic_DNA"/>
</dbReference>
<name>A0A8S5S6R0_9CAUD</name>